<keyword evidence="6" id="KW-0732">Signal</keyword>
<dbReference type="InterPro" id="IPR036534">
    <property type="entry name" value="GAR_dom_sf"/>
</dbReference>
<evidence type="ECO:0000256" key="3">
    <source>
        <dbReference type="ARBA" id="ARBA00023212"/>
    </source>
</evidence>
<keyword evidence="5" id="KW-1133">Transmembrane helix</keyword>
<keyword evidence="3" id="KW-0206">Cytoskeleton</keyword>
<feature type="transmembrane region" description="Helical" evidence="5">
    <location>
        <begin position="84"/>
        <end position="106"/>
    </location>
</feature>
<protein>
    <recommendedName>
        <fullName evidence="7">GAR domain-containing protein</fullName>
    </recommendedName>
</protein>
<comment type="subcellular location">
    <subcellularLocation>
        <location evidence="1">Cytoplasm</location>
        <location evidence="1">Cytoskeleton</location>
    </subcellularLocation>
</comment>
<accession>A0A4U5LYY5</accession>
<dbReference type="SUPFAM" id="SSF143575">
    <property type="entry name" value="GAS2 domain-like"/>
    <property type="match status" value="1"/>
</dbReference>
<dbReference type="GO" id="GO:0005856">
    <property type="term" value="C:cytoskeleton"/>
    <property type="evidence" value="ECO:0007669"/>
    <property type="project" value="UniProtKB-SubCell"/>
</dbReference>
<feature type="compositionally biased region" description="Basic and acidic residues" evidence="4">
    <location>
        <begin position="446"/>
        <end position="479"/>
    </location>
</feature>
<dbReference type="PROSITE" id="PS51460">
    <property type="entry name" value="GAR"/>
    <property type="match status" value="1"/>
</dbReference>
<feature type="domain" description="GAR" evidence="7">
    <location>
        <begin position="495"/>
        <end position="577"/>
    </location>
</feature>
<feature type="region of interest" description="Disordered" evidence="4">
    <location>
        <begin position="591"/>
        <end position="613"/>
    </location>
</feature>
<feature type="signal peptide" evidence="6">
    <location>
        <begin position="1"/>
        <end position="21"/>
    </location>
</feature>
<keyword evidence="2" id="KW-0963">Cytoplasm</keyword>
<dbReference type="GO" id="GO:0008017">
    <property type="term" value="F:microtubule binding"/>
    <property type="evidence" value="ECO:0007669"/>
    <property type="project" value="InterPro"/>
</dbReference>
<evidence type="ECO:0000256" key="1">
    <source>
        <dbReference type="ARBA" id="ARBA00004245"/>
    </source>
</evidence>
<reference evidence="8 9" key="2">
    <citation type="journal article" date="2019" name="G3 (Bethesda)">
        <title>Hybrid Assembly of the Genome of the Entomopathogenic Nematode Steinernema carpocapsae Identifies the X-Chromosome.</title>
        <authorList>
            <person name="Serra L."/>
            <person name="Macchietto M."/>
            <person name="Macias-Munoz A."/>
            <person name="McGill C.J."/>
            <person name="Rodriguez I.M."/>
            <person name="Rodriguez B."/>
            <person name="Murad R."/>
            <person name="Mortazavi A."/>
        </authorList>
    </citation>
    <scope>NUCLEOTIDE SEQUENCE [LARGE SCALE GENOMIC DNA]</scope>
    <source>
        <strain evidence="8 9">ALL</strain>
    </source>
</reference>
<gene>
    <name evidence="8" type="ORF">L596_028626</name>
</gene>
<feature type="region of interest" description="Disordered" evidence="4">
    <location>
        <begin position="235"/>
        <end position="268"/>
    </location>
</feature>
<keyword evidence="5" id="KW-0812">Transmembrane</keyword>
<comment type="caution">
    <text evidence="8">The sequence shown here is derived from an EMBL/GenBank/DDBJ whole genome shotgun (WGS) entry which is preliminary data.</text>
</comment>
<name>A0A4U5LYY5_STECR</name>
<sequence length="613" mass="69195">MNRTANSGLFFLVVVSVFVNSLPSGNETSPPLDAVEKQEPAGFRIAFSNSTESYEKRNKTVLLDDKPKSESQELRKPAIAPDKIIYIAIAIPLGVIIICGAIGVVICCFCCKTKHEDVDSLSETLEDGTKGPLLESTGVSSEIMEMLRKAAPPPEERGKRMPFKMTAGMFTFKGPLQIRIFTNPPKNHLLQNIEPVHQFHGEFVFDEILNEVYEMGWDVEEIKYVYDTTKSSLLKPKRKHKSLRSPPDLKQQAPFVAPKPETRSEHKKMASISLDMTAGAPSSASTIKEASTTFAFDEPEKSRFGDRDCLSSAQEFKTMGESIFACCVLPSKKARRQAEEESARMEREEAERLQRVEETRAWNRSQREASRLMAEREHLQKAADEAEEIRAKCAALQKKLAEDSLKSVNDTRRIMELEENQRKATEEAERLKKELETLRQSASEIARQKEQQEELHKKALKEAEELRDENQMLHKKINDSQKSSSEASCPISHSSESPAERAEVKPRQSEQKSTNLRKGCRKPADGEIDAELQRRADFWRQRLRKNVRVVNNTTVCVRVGSGWESIEDYLRHHPEARMDYVTPSGTGARSAFSLSMGATPLTSRKPSTDYGTK</sequence>
<evidence type="ECO:0000313" key="8">
    <source>
        <dbReference type="EMBL" id="TKR61526.1"/>
    </source>
</evidence>
<feature type="region of interest" description="Disordered" evidence="4">
    <location>
        <begin position="442"/>
        <end position="522"/>
    </location>
</feature>
<dbReference type="AlphaFoldDB" id="A0A4U5LYY5"/>
<dbReference type="EMBL" id="AZBU02000011">
    <property type="protein sequence ID" value="TKR61526.1"/>
    <property type="molecule type" value="Genomic_DNA"/>
</dbReference>
<evidence type="ECO:0000259" key="7">
    <source>
        <dbReference type="PROSITE" id="PS51460"/>
    </source>
</evidence>
<evidence type="ECO:0000256" key="4">
    <source>
        <dbReference type="SAM" id="MobiDB-lite"/>
    </source>
</evidence>
<dbReference type="OrthoDB" id="5876428at2759"/>
<evidence type="ECO:0000313" key="9">
    <source>
        <dbReference type="Proteomes" id="UP000298663"/>
    </source>
</evidence>
<dbReference type="Gene3D" id="3.30.920.20">
    <property type="entry name" value="Gas2-like domain"/>
    <property type="match status" value="1"/>
</dbReference>
<organism evidence="8 9">
    <name type="scientific">Steinernema carpocapsae</name>
    <name type="common">Entomopathogenic nematode</name>
    <dbReference type="NCBI Taxonomy" id="34508"/>
    <lineage>
        <taxon>Eukaryota</taxon>
        <taxon>Metazoa</taxon>
        <taxon>Ecdysozoa</taxon>
        <taxon>Nematoda</taxon>
        <taxon>Chromadorea</taxon>
        <taxon>Rhabditida</taxon>
        <taxon>Tylenchina</taxon>
        <taxon>Panagrolaimomorpha</taxon>
        <taxon>Strongyloidoidea</taxon>
        <taxon>Steinernematidae</taxon>
        <taxon>Steinernema</taxon>
    </lineage>
</organism>
<keyword evidence="5" id="KW-0472">Membrane</keyword>
<reference evidence="8 9" key="1">
    <citation type="journal article" date="2015" name="Genome Biol.">
        <title>Comparative genomics of Steinernema reveals deeply conserved gene regulatory networks.</title>
        <authorList>
            <person name="Dillman A.R."/>
            <person name="Macchietto M."/>
            <person name="Porter C.F."/>
            <person name="Rogers A."/>
            <person name="Williams B."/>
            <person name="Antoshechkin I."/>
            <person name="Lee M.M."/>
            <person name="Goodwin Z."/>
            <person name="Lu X."/>
            <person name="Lewis E.E."/>
            <person name="Goodrich-Blair H."/>
            <person name="Stock S.P."/>
            <person name="Adams B.J."/>
            <person name="Sternberg P.W."/>
            <person name="Mortazavi A."/>
        </authorList>
    </citation>
    <scope>NUCLEOTIDE SEQUENCE [LARGE SCALE GENOMIC DNA]</scope>
    <source>
        <strain evidence="8 9">ALL</strain>
    </source>
</reference>
<dbReference type="Pfam" id="PF02187">
    <property type="entry name" value="GAS2"/>
    <property type="match status" value="1"/>
</dbReference>
<feature type="chain" id="PRO_5020806234" description="GAR domain-containing protein" evidence="6">
    <location>
        <begin position="22"/>
        <end position="613"/>
    </location>
</feature>
<proteinExistence type="predicted"/>
<feature type="compositionally biased region" description="Polar residues" evidence="4">
    <location>
        <begin position="480"/>
        <end position="497"/>
    </location>
</feature>
<keyword evidence="9" id="KW-1185">Reference proteome</keyword>
<evidence type="ECO:0000256" key="6">
    <source>
        <dbReference type="SAM" id="SignalP"/>
    </source>
</evidence>
<feature type="compositionally biased region" description="Polar residues" evidence="4">
    <location>
        <begin position="600"/>
        <end position="613"/>
    </location>
</feature>
<evidence type="ECO:0000256" key="2">
    <source>
        <dbReference type="ARBA" id="ARBA00022490"/>
    </source>
</evidence>
<feature type="compositionally biased region" description="Basic and acidic residues" evidence="4">
    <location>
        <begin position="498"/>
        <end position="510"/>
    </location>
</feature>
<dbReference type="InterPro" id="IPR003108">
    <property type="entry name" value="GAR_dom"/>
</dbReference>
<evidence type="ECO:0000256" key="5">
    <source>
        <dbReference type="SAM" id="Phobius"/>
    </source>
</evidence>
<dbReference type="Proteomes" id="UP000298663">
    <property type="component" value="Unassembled WGS sequence"/>
</dbReference>